<evidence type="ECO:0000256" key="4">
    <source>
        <dbReference type="ARBA" id="ARBA00022759"/>
    </source>
</evidence>
<evidence type="ECO:0000256" key="8">
    <source>
        <dbReference type="NCBIfam" id="TIGR00188"/>
    </source>
</evidence>
<comment type="catalytic activity">
    <reaction evidence="7">
        <text>Endonucleolytic cleavage of RNA, removing 5'-extranucleotides from tRNA precursor.</text>
        <dbReference type="EC" id="3.1.26.5"/>
    </reaction>
</comment>
<name>A0A9X1L088_9BACT</name>
<evidence type="ECO:0000313" key="10">
    <source>
        <dbReference type="Proteomes" id="UP001139409"/>
    </source>
</evidence>
<evidence type="ECO:0000256" key="5">
    <source>
        <dbReference type="ARBA" id="ARBA00022801"/>
    </source>
</evidence>
<evidence type="ECO:0000256" key="6">
    <source>
        <dbReference type="ARBA" id="ARBA00022884"/>
    </source>
</evidence>
<dbReference type="InterPro" id="IPR000100">
    <property type="entry name" value="RNase_P"/>
</dbReference>
<keyword evidence="4 7" id="KW-0255">Endonuclease</keyword>
<keyword evidence="3 7" id="KW-0540">Nuclease</keyword>
<comment type="similarity">
    <text evidence="7">Belongs to the RnpA family.</text>
</comment>
<reference evidence="9" key="1">
    <citation type="submission" date="2021-09" db="EMBL/GenBank/DDBJ databases">
        <title>Fulvivirga sp. isolated from coastal sediment.</title>
        <authorList>
            <person name="Yu H."/>
        </authorList>
    </citation>
    <scope>NUCLEOTIDE SEQUENCE</scope>
    <source>
        <strain evidence="9">1062</strain>
    </source>
</reference>
<dbReference type="PROSITE" id="PS00648">
    <property type="entry name" value="RIBONUCLEASE_P"/>
    <property type="match status" value="1"/>
</dbReference>
<organism evidence="9 10">
    <name type="scientific">Fulvivirga sedimenti</name>
    <dbReference type="NCBI Taxonomy" id="2879465"/>
    <lineage>
        <taxon>Bacteria</taxon>
        <taxon>Pseudomonadati</taxon>
        <taxon>Bacteroidota</taxon>
        <taxon>Cytophagia</taxon>
        <taxon>Cytophagales</taxon>
        <taxon>Fulvivirgaceae</taxon>
        <taxon>Fulvivirga</taxon>
    </lineage>
</organism>
<dbReference type="AlphaFoldDB" id="A0A9X1L088"/>
<gene>
    <name evidence="7 9" type="primary">rnpA</name>
    <name evidence="9" type="ORF">LDX50_30465</name>
</gene>
<protein>
    <recommendedName>
        <fullName evidence="7 8">Ribonuclease P protein component</fullName>
        <shortName evidence="7">RNase P protein</shortName>
        <shortName evidence="7">RNaseP protein</shortName>
        <ecNumber evidence="7 8">3.1.26.5</ecNumber>
    </recommendedName>
    <alternativeName>
        <fullName evidence="7">Protein C5</fullName>
    </alternativeName>
</protein>
<dbReference type="Proteomes" id="UP001139409">
    <property type="component" value="Unassembled WGS sequence"/>
</dbReference>
<dbReference type="PANTHER" id="PTHR33992">
    <property type="entry name" value="RIBONUCLEASE P PROTEIN COMPONENT"/>
    <property type="match status" value="1"/>
</dbReference>
<dbReference type="InterPro" id="IPR014721">
    <property type="entry name" value="Ribsml_uS5_D2-typ_fold_subgr"/>
</dbReference>
<dbReference type="Pfam" id="PF00825">
    <property type="entry name" value="Ribonuclease_P"/>
    <property type="match status" value="1"/>
</dbReference>
<proteinExistence type="inferred from homology"/>
<comment type="subunit">
    <text evidence="7">Consists of a catalytic RNA component (M1 or rnpB) and a protein subunit.</text>
</comment>
<dbReference type="EMBL" id="JAIXNE010000011">
    <property type="protein sequence ID" value="MCA6079235.1"/>
    <property type="molecule type" value="Genomic_DNA"/>
</dbReference>
<dbReference type="Gene3D" id="3.30.230.10">
    <property type="match status" value="1"/>
</dbReference>
<evidence type="ECO:0000256" key="2">
    <source>
        <dbReference type="ARBA" id="ARBA00022694"/>
    </source>
</evidence>
<keyword evidence="6 7" id="KW-0694">RNA-binding</keyword>
<keyword evidence="5 7" id="KW-0378">Hydrolase</keyword>
<dbReference type="PANTHER" id="PTHR33992:SF1">
    <property type="entry name" value="RIBONUCLEASE P PROTEIN COMPONENT"/>
    <property type="match status" value="1"/>
</dbReference>
<evidence type="ECO:0000256" key="7">
    <source>
        <dbReference type="HAMAP-Rule" id="MF_00227"/>
    </source>
</evidence>
<dbReference type="SUPFAM" id="SSF54211">
    <property type="entry name" value="Ribosomal protein S5 domain 2-like"/>
    <property type="match status" value="1"/>
</dbReference>
<sequence>MQKEKIQGFGKDERLYRKKEIKELFDKGSSFYLHPLKVIFMPNPASDCHQVLFTVSKRNFKRAPDRNLVKRRMRESYRKHKTGLKDLPPMMIAYIYARNEMLDYSKVESAIIQSFTRIRNFG</sequence>
<comment type="caution">
    <text evidence="9">The sequence shown here is derived from an EMBL/GenBank/DDBJ whole genome shotgun (WGS) entry which is preliminary data.</text>
</comment>
<keyword evidence="2 7" id="KW-0819">tRNA processing</keyword>
<dbReference type="GO" id="GO:0001682">
    <property type="term" value="P:tRNA 5'-leader removal"/>
    <property type="evidence" value="ECO:0007669"/>
    <property type="project" value="UniProtKB-UniRule"/>
</dbReference>
<evidence type="ECO:0000256" key="3">
    <source>
        <dbReference type="ARBA" id="ARBA00022722"/>
    </source>
</evidence>
<dbReference type="GO" id="GO:0042781">
    <property type="term" value="F:3'-tRNA processing endoribonuclease activity"/>
    <property type="evidence" value="ECO:0007669"/>
    <property type="project" value="TreeGrafter"/>
</dbReference>
<keyword evidence="10" id="KW-1185">Reference proteome</keyword>
<evidence type="ECO:0000313" key="9">
    <source>
        <dbReference type="EMBL" id="MCA6079235.1"/>
    </source>
</evidence>
<evidence type="ECO:0000256" key="1">
    <source>
        <dbReference type="ARBA" id="ARBA00002663"/>
    </source>
</evidence>
<dbReference type="GO" id="GO:0000049">
    <property type="term" value="F:tRNA binding"/>
    <property type="evidence" value="ECO:0007669"/>
    <property type="project" value="UniProtKB-UniRule"/>
</dbReference>
<dbReference type="InterPro" id="IPR020539">
    <property type="entry name" value="RNase_P_CS"/>
</dbReference>
<dbReference type="HAMAP" id="MF_00227">
    <property type="entry name" value="RNase_P"/>
    <property type="match status" value="1"/>
</dbReference>
<dbReference type="EC" id="3.1.26.5" evidence="7 8"/>
<dbReference type="InterPro" id="IPR020568">
    <property type="entry name" value="Ribosomal_Su5_D2-typ_SF"/>
</dbReference>
<dbReference type="NCBIfam" id="TIGR00188">
    <property type="entry name" value="rnpA"/>
    <property type="match status" value="1"/>
</dbReference>
<dbReference type="RefSeq" id="WP_225700092.1">
    <property type="nucleotide sequence ID" value="NZ_JAIXNE010000011.1"/>
</dbReference>
<comment type="function">
    <text evidence="1 7">RNaseP catalyzes the removal of the 5'-leader sequence from pre-tRNA to produce the mature 5'-terminus. It can also cleave other RNA substrates such as 4.5S RNA. The protein component plays an auxiliary but essential role in vivo by binding to the 5'-leader sequence and broadening the substrate specificity of the ribozyme.</text>
</comment>
<dbReference type="GO" id="GO:0030677">
    <property type="term" value="C:ribonuclease P complex"/>
    <property type="evidence" value="ECO:0007669"/>
    <property type="project" value="TreeGrafter"/>
</dbReference>
<accession>A0A9X1L088</accession>
<dbReference type="GO" id="GO:0004526">
    <property type="term" value="F:ribonuclease P activity"/>
    <property type="evidence" value="ECO:0007669"/>
    <property type="project" value="UniProtKB-UniRule"/>
</dbReference>